<evidence type="ECO:0008006" key="4">
    <source>
        <dbReference type="Google" id="ProtNLM"/>
    </source>
</evidence>
<dbReference type="Proteomes" id="UP001060018">
    <property type="component" value="Chromosome"/>
</dbReference>
<dbReference type="AlphaFoldDB" id="A0AA94XX63"/>
<proteinExistence type="predicted"/>
<evidence type="ECO:0000256" key="1">
    <source>
        <dbReference type="SAM" id="SignalP"/>
    </source>
</evidence>
<feature type="chain" id="PRO_5041690034" description="Lipoprotein" evidence="1">
    <location>
        <begin position="19"/>
        <end position="169"/>
    </location>
</feature>
<evidence type="ECO:0000313" key="3">
    <source>
        <dbReference type="Proteomes" id="UP001060018"/>
    </source>
</evidence>
<dbReference type="EMBL" id="CP102487">
    <property type="protein sequence ID" value="UUX60249.1"/>
    <property type="molecule type" value="Genomic_DNA"/>
</dbReference>
<evidence type="ECO:0000313" key="2">
    <source>
        <dbReference type="EMBL" id="UUX60249.1"/>
    </source>
</evidence>
<reference evidence="2" key="1">
    <citation type="journal article" date="2022" name="Pest Manag. Sci.">
        <title>Glutamicibacter halophytocola-mediated host fitness of potato tuber moth on Solanaceae crops.</title>
        <authorList>
            <person name="Wang W."/>
            <person name="Xiao G."/>
            <person name="Du G."/>
            <person name="Chang L."/>
            <person name="Yang Y."/>
            <person name="Ye J."/>
            <person name="Chen B."/>
        </authorList>
    </citation>
    <scope>NUCLEOTIDE SEQUENCE</scope>
    <source>
        <strain evidence="2">S2</strain>
    </source>
</reference>
<feature type="signal peptide" evidence="1">
    <location>
        <begin position="1"/>
        <end position="18"/>
    </location>
</feature>
<dbReference type="PROSITE" id="PS51257">
    <property type="entry name" value="PROKAR_LIPOPROTEIN"/>
    <property type="match status" value="1"/>
</dbReference>
<gene>
    <name evidence="2" type="ORF">NUH22_06460</name>
</gene>
<dbReference type="RefSeq" id="WP_257746190.1">
    <property type="nucleotide sequence ID" value="NZ_CP102487.1"/>
</dbReference>
<protein>
    <recommendedName>
        <fullName evidence="4">Lipoprotein</fullName>
    </recommendedName>
</protein>
<organism evidence="2 3">
    <name type="scientific">Glutamicibacter halophytocola</name>
    <dbReference type="NCBI Taxonomy" id="1933880"/>
    <lineage>
        <taxon>Bacteria</taxon>
        <taxon>Bacillati</taxon>
        <taxon>Actinomycetota</taxon>
        <taxon>Actinomycetes</taxon>
        <taxon>Micrococcales</taxon>
        <taxon>Micrococcaceae</taxon>
        <taxon>Glutamicibacter</taxon>
    </lineage>
</organism>
<name>A0AA94XX63_9MICC</name>
<sequence>MKMKALKISLVGASLFFAAIGLSSCTNLSNRAETTLPATEEATSPEATYPSSEDIFENQEKTLKQGGRPLEIRQQVRAKGSTTINVVPIPDNYTQLGVAVQCAGNSQWSTRFVDDGLESKGDCSLTPGSASLVDATQKDRGYTVEIEVLDEQDTPLWVIIYATSGVGSE</sequence>
<keyword evidence="1" id="KW-0732">Signal</keyword>
<accession>A0AA94XX63</accession>